<name>B3EKY7_CHLPB</name>
<dbReference type="InterPro" id="IPR008201">
    <property type="entry name" value="HepT-like"/>
</dbReference>
<protein>
    <recommendedName>
        <fullName evidence="6">DUF86 domain-containing protein</fullName>
    </recommendedName>
</protein>
<dbReference type="PANTHER" id="PTHR33397:SF5">
    <property type="entry name" value="RNASE YUTE-RELATED"/>
    <property type="match status" value="1"/>
</dbReference>
<dbReference type="GO" id="GO:0110001">
    <property type="term" value="C:toxin-antitoxin complex"/>
    <property type="evidence" value="ECO:0007669"/>
    <property type="project" value="InterPro"/>
</dbReference>
<reference evidence="5" key="1">
    <citation type="submission" date="2008-06" db="EMBL/GenBank/DDBJ databases">
        <title>Complete sequence of Chlorobium phaeobacteroides BS1.</title>
        <authorList>
            <consortium name="US DOE Joint Genome Institute"/>
            <person name="Lucas S."/>
            <person name="Copeland A."/>
            <person name="Lapidus A."/>
            <person name="Glavina del Rio T."/>
            <person name="Dalin E."/>
            <person name="Tice H."/>
            <person name="Bruce D."/>
            <person name="Goodwin L."/>
            <person name="Pitluck S."/>
            <person name="Schmutz J."/>
            <person name="Larimer F."/>
            <person name="Land M."/>
            <person name="Hauser L."/>
            <person name="Kyrpides N."/>
            <person name="Ovchinnikova G."/>
            <person name="Li T."/>
            <person name="Liu Z."/>
            <person name="Zhao F."/>
            <person name="Overmann J."/>
            <person name="Bryant D.A."/>
            <person name="Richardson P."/>
        </authorList>
    </citation>
    <scope>NUCLEOTIDE SEQUENCE [LARGE SCALE GENOMIC DNA]</scope>
    <source>
        <strain evidence="5">BS1</strain>
    </source>
</reference>
<keyword evidence="1" id="KW-1277">Toxin-antitoxin system</keyword>
<evidence type="ECO:0000313" key="5">
    <source>
        <dbReference type="EMBL" id="ACE03214.1"/>
    </source>
</evidence>
<evidence type="ECO:0000256" key="3">
    <source>
        <dbReference type="ARBA" id="ARBA00022801"/>
    </source>
</evidence>
<dbReference type="InterPro" id="IPR037038">
    <property type="entry name" value="HepT-like_sf"/>
</dbReference>
<dbReference type="OrthoDB" id="955324at2"/>
<keyword evidence="3" id="KW-0378">Hydrolase</keyword>
<organism evidence="5">
    <name type="scientific">Chlorobium phaeobacteroides (strain BS1)</name>
    <dbReference type="NCBI Taxonomy" id="331678"/>
    <lineage>
        <taxon>Bacteria</taxon>
        <taxon>Pseudomonadati</taxon>
        <taxon>Chlorobiota</taxon>
        <taxon>Chlorobiia</taxon>
        <taxon>Chlorobiales</taxon>
        <taxon>Chlorobiaceae</taxon>
        <taxon>Chlorobium/Pelodictyon group</taxon>
        <taxon>Chlorobium</taxon>
    </lineage>
</organism>
<sequence length="141" mass="16819">MPDSEVIEKKLRRILLYLQELRRLSFMNLEDFQEDIVKKRFVERNIELCIEAMIDVCRHLVSSLNLQEPESYADCFRILARGSVITDARQKTFAELARFRNRLIHIYDDVDDSITFDIYSNRLSDFDDFVNVIRGYIRSCE</sequence>
<dbReference type="AlphaFoldDB" id="B3EKY7"/>
<dbReference type="InterPro" id="IPR052379">
    <property type="entry name" value="Type_VII_TA_RNase"/>
</dbReference>
<dbReference type="eggNOG" id="COG2445">
    <property type="taxonomic scope" value="Bacteria"/>
</dbReference>
<comment type="similarity">
    <text evidence="4">Belongs to the HepT RNase toxin family.</text>
</comment>
<evidence type="ECO:0000256" key="1">
    <source>
        <dbReference type="ARBA" id="ARBA00022649"/>
    </source>
</evidence>
<keyword evidence="2" id="KW-0540">Nuclease</keyword>
<dbReference type="SUPFAM" id="SSF81593">
    <property type="entry name" value="Nucleotidyltransferase substrate binding subunit/domain"/>
    <property type="match status" value="1"/>
</dbReference>
<dbReference type="STRING" id="331678.Cphamn1_0245"/>
<evidence type="ECO:0000256" key="4">
    <source>
        <dbReference type="ARBA" id="ARBA00024207"/>
    </source>
</evidence>
<dbReference type="EMBL" id="CP001101">
    <property type="protein sequence ID" value="ACE03214.1"/>
    <property type="molecule type" value="Genomic_DNA"/>
</dbReference>
<evidence type="ECO:0000256" key="2">
    <source>
        <dbReference type="ARBA" id="ARBA00022722"/>
    </source>
</evidence>
<evidence type="ECO:0008006" key="6">
    <source>
        <dbReference type="Google" id="ProtNLM"/>
    </source>
</evidence>
<dbReference type="GO" id="GO:0016787">
    <property type="term" value="F:hydrolase activity"/>
    <property type="evidence" value="ECO:0007669"/>
    <property type="project" value="UniProtKB-KW"/>
</dbReference>
<dbReference type="Gene3D" id="1.20.120.580">
    <property type="entry name" value="bsu32300-like"/>
    <property type="match status" value="1"/>
</dbReference>
<proteinExistence type="inferred from homology"/>
<accession>B3EKY7</accession>
<dbReference type="KEGG" id="cpb:Cphamn1_0245"/>
<dbReference type="Pfam" id="PF01934">
    <property type="entry name" value="HepT-like"/>
    <property type="match status" value="1"/>
</dbReference>
<dbReference type="HOGENOM" id="CLU_142825_1_0_10"/>
<dbReference type="NCBIfam" id="NF047751">
    <property type="entry name" value="HepT_toxin"/>
    <property type="match status" value="1"/>
</dbReference>
<gene>
    <name evidence="5" type="ordered locus">Cphamn1_0245</name>
</gene>
<dbReference type="GO" id="GO:0004540">
    <property type="term" value="F:RNA nuclease activity"/>
    <property type="evidence" value="ECO:0007669"/>
    <property type="project" value="InterPro"/>
</dbReference>
<dbReference type="PANTHER" id="PTHR33397">
    <property type="entry name" value="UPF0331 PROTEIN YUTE"/>
    <property type="match status" value="1"/>
</dbReference>